<dbReference type="Proteomes" id="UP000315496">
    <property type="component" value="Chromosome 4"/>
</dbReference>
<evidence type="ECO:0000256" key="2">
    <source>
        <dbReference type="ARBA" id="ARBA00022741"/>
    </source>
</evidence>
<keyword evidence="6" id="KW-1185">Reference proteome</keyword>
<protein>
    <submittedName>
        <fullName evidence="5">Adenylate kinase/UMP-CMP kinase</fullName>
    </submittedName>
</protein>
<dbReference type="GO" id="GO:0019205">
    <property type="term" value="F:nucleobase-containing compound kinase activity"/>
    <property type="evidence" value="ECO:0007669"/>
    <property type="project" value="InterPro"/>
</dbReference>
<dbReference type="PANTHER" id="PTHR23359">
    <property type="entry name" value="NUCLEOTIDE KINASE"/>
    <property type="match status" value="1"/>
</dbReference>
<comment type="caution">
    <text evidence="5">The sequence shown here is derived from an EMBL/GenBank/DDBJ whole genome shotgun (WGS) entry which is preliminary data.</text>
</comment>
<dbReference type="InterPro" id="IPR000850">
    <property type="entry name" value="Adenylat/UMP-CMP_kin"/>
</dbReference>
<sequence>MQRQVIFILGGPGAGKSTEGRLLARAYGALHISAGDCLRAEAAKPGSELAGTINDDIRNGRIVDGRVTTVLLHRKMLEHPDKRLVFIDGYPRSVDNYETFIDLVGSVDLGLIVLDCADDVLRDRIQQRILSGSTRADDNPESFVKRMAVFKHETRALFQRFETQGRLHRVQSTNDVDETHRRVQSVVDGLLKAAEPAFASPGARARAL</sequence>
<dbReference type="InterPro" id="IPR033690">
    <property type="entry name" value="Adenylat_kinase_CS"/>
</dbReference>
<keyword evidence="3 4" id="KW-0418">Kinase</keyword>
<dbReference type="GO" id="GO:0006139">
    <property type="term" value="P:nucleobase-containing compound metabolic process"/>
    <property type="evidence" value="ECO:0007669"/>
    <property type="project" value="InterPro"/>
</dbReference>
<dbReference type="GO" id="GO:0005524">
    <property type="term" value="F:ATP binding"/>
    <property type="evidence" value="ECO:0007669"/>
    <property type="project" value="InterPro"/>
</dbReference>
<keyword evidence="1 4" id="KW-0808">Transferase</keyword>
<keyword evidence="2" id="KW-0547">Nucleotide-binding</keyword>
<dbReference type="Gene3D" id="3.40.50.300">
    <property type="entry name" value="P-loop containing nucleotide triphosphate hydrolases"/>
    <property type="match status" value="1"/>
</dbReference>
<evidence type="ECO:0000256" key="1">
    <source>
        <dbReference type="ARBA" id="ARBA00022679"/>
    </source>
</evidence>
<evidence type="ECO:0000256" key="3">
    <source>
        <dbReference type="ARBA" id="ARBA00022777"/>
    </source>
</evidence>
<evidence type="ECO:0000256" key="4">
    <source>
        <dbReference type="RuleBase" id="RU003330"/>
    </source>
</evidence>
<dbReference type="SUPFAM" id="SSF52540">
    <property type="entry name" value="P-loop containing nucleoside triphosphate hydrolases"/>
    <property type="match status" value="1"/>
</dbReference>
<reference evidence="5 6" key="1">
    <citation type="submission" date="2019-05" db="EMBL/GenBank/DDBJ databases">
        <title>The compact genome of Giardia muris reveals important steps in the evolution of intestinal protozoan parasites.</title>
        <authorList>
            <person name="Xu F."/>
            <person name="Jimenez-Gonzalez A."/>
            <person name="Einarsson E."/>
            <person name="Astvaldsson A."/>
            <person name="Peirasmaki D."/>
            <person name="Eckmann L."/>
            <person name="Andersson J.O."/>
            <person name="Svard S.G."/>
            <person name="Jerlstrom-Hultqvist J."/>
        </authorList>
    </citation>
    <scope>NUCLEOTIDE SEQUENCE [LARGE SCALE GENOMIC DNA]</scope>
    <source>
        <strain evidence="5 6">Roberts-Thomson</strain>
    </source>
</reference>
<dbReference type="InterPro" id="IPR027417">
    <property type="entry name" value="P-loop_NTPase"/>
</dbReference>
<accession>A0A4Z1T1M7</accession>
<proteinExistence type="inferred from homology"/>
<evidence type="ECO:0000313" key="6">
    <source>
        <dbReference type="Proteomes" id="UP000315496"/>
    </source>
</evidence>
<comment type="similarity">
    <text evidence="4">Belongs to the adenylate kinase family.</text>
</comment>
<gene>
    <name evidence="5" type="ORF">GMRT_10564</name>
</gene>
<dbReference type="OrthoDB" id="442176at2759"/>
<name>A0A4Z1T1M7_GIAMU</name>
<evidence type="ECO:0000313" key="5">
    <source>
        <dbReference type="EMBL" id="TNJ26857.1"/>
    </source>
</evidence>
<dbReference type="AlphaFoldDB" id="A0A4Z1T1M7"/>
<dbReference type="CDD" id="cd01428">
    <property type="entry name" value="ADK"/>
    <property type="match status" value="1"/>
</dbReference>
<dbReference type="PROSITE" id="PS00113">
    <property type="entry name" value="ADENYLATE_KINASE"/>
    <property type="match status" value="1"/>
</dbReference>
<organism evidence="5 6">
    <name type="scientific">Giardia muris</name>
    <dbReference type="NCBI Taxonomy" id="5742"/>
    <lineage>
        <taxon>Eukaryota</taxon>
        <taxon>Metamonada</taxon>
        <taxon>Diplomonadida</taxon>
        <taxon>Hexamitidae</taxon>
        <taxon>Giardiinae</taxon>
        <taxon>Giardia</taxon>
    </lineage>
</organism>
<dbReference type="PRINTS" id="PR00094">
    <property type="entry name" value="ADENYLTKNASE"/>
</dbReference>
<dbReference type="HAMAP" id="MF_00235">
    <property type="entry name" value="Adenylate_kinase_Adk"/>
    <property type="match status" value="1"/>
</dbReference>
<dbReference type="EMBL" id="VDLU01000004">
    <property type="protein sequence ID" value="TNJ26857.1"/>
    <property type="molecule type" value="Genomic_DNA"/>
</dbReference>
<dbReference type="VEuPathDB" id="GiardiaDB:GMRT_10564"/>
<dbReference type="Pfam" id="PF00406">
    <property type="entry name" value="ADK"/>
    <property type="match status" value="1"/>
</dbReference>